<dbReference type="AlphaFoldDB" id="A0A1I0APV1"/>
<evidence type="ECO:0000313" key="4">
    <source>
        <dbReference type="Proteomes" id="UP000199180"/>
    </source>
</evidence>
<dbReference type="EMBL" id="FOHO01000002">
    <property type="protein sequence ID" value="SES96409.1"/>
    <property type="molecule type" value="Genomic_DNA"/>
</dbReference>
<gene>
    <name evidence="3" type="ORF">SAMN04489858_102321</name>
</gene>
<evidence type="ECO:0000256" key="1">
    <source>
        <dbReference type="SAM" id="Phobius"/>
    </source>
</evidence>
<protein>
    <submittedName>
        <fullName evidence="3">Ion channel</fullName>
    </submittedName>
</protein>
<keyword evidence="1" id="KW-0472">Membrane</keyword>
<feature type="transmembrane region" description="Helical" evidence="1">
    <location>
        <begin position="46"/>
        <end position="73"/>
    </location>
</feature>
<name>A0A1I0APV1_9RHOB</name>
<dbReference type="STRING" id="364199.SAMN04489858_102321"/>
<evidence type="ECO:0000259" key="2">
    <source>
        <dbReference type="Pfam" id="PF07885"/>
    </source>
</evidence>
<sequence length="147" mass="16198">MLTELLLGSALIVTSAVIAAAGWWGLSYLLGHWRDWLSRPPHGPKLMGTLVVAMLWTMVMMTISVWIWALAFVALDVFPTLESSVYFSLVAFTTLGLGDLVPPPGWRILGGLAAANGLLLMGLLSATLIETLRRIHQKQRDWRDRAS</sequence>
<feature type="transmembrane region" description="Helical" evidence="1">
    <location>
        <begin position="5"/>
        <end position="26"/>
    </location>
</feature>
<feature type="domain" description="Potassium channel" evidence="2">
    <location>
        <begin position="61"/>
        <end position="133"/>
    </location>
</feature>
<proteinExistence type="predicted"/>
<keyword evidence="1" id="KW-0812">Transmembrane</keyword>
<dbReference type="OrthoDB" id="2974133at2"/>
<keyword evidence="1" id="KW-1133">Transmembrane helix</keyword>
<dbReference type="Pfam" id="PF07885">
    <property type="entry name" value="Ion_trans_2"/>
    <property type="match status" value="1"/>
</dbReference>
<organism evidence="3 4">
    <name type="scientific">Paracoccus homiensis</name>
    <dbReference type="NCBI Taxonomy" id="364199"/>
    <lineage>
        <taxon>Bacteria</taxon>
        <taxon>Pseudomonadati</taxon>
        <taxon>Pseudomonadota</taxon>
        <taxon>Alphaproteobacteria</taxon>
        <taxon>Rhodobacterales</taxon>
        <taxon>Paracoccaceae</taxon>
        <taxon>Paracoccus</taxon>
    </lineage>
</organism>
<dbReference type="RefSeq" id="WP_090732637.1">
    <property type="nucleotide sequence ID" value="NZ_CP177219.1"/>
</dbReference>
<feature type="transmembrane region" description="Helical" evidence="1">
    <location>
        <begin position="108"/>
        <end position="129"/>
    </location>
</feature>
<dbReference type="Proteomes" id="UP000199180">
    <property type="component" value="Unassembled WGS sequence"/>
</dbReference>
<dbReference type="SUPFAM" id="SSF81324">
    <property type="entry name" value="Voltage-gated potassium channels"/>
    <property type="match status" value="1"/>
</dbReference>
<evidence type="ECO:0000313" key="3">
    <source>
        <dbReference type="EMBL" id="SES96409.1"/>
    </source>
</evidence>
<accession>A0A1I0APV1</accession>
<dbReference type="InterPro" id="IPR013099">
    <property type="entry name" value="K_chnl_dom"/>
</dbReference>
<dbReference type="Gene3D" id="1.10.287.70">
    <property type="match status" value="1"/>
</dbReference>
<reference evidence="3 4" key="1">
    <citation type="submission" date="2016-10" db="EMBL/GenBank/DDBJ databases">
        <authorList>
            <person name="de Groot N.N."/>
        </authorList>
    </citation>
    <scope>NUCLEOTIDE SEQUENCE [LARGE SCALE GENOMIC DNA]</scope>
    <source>
        <strain evidence="3 4">DSM 17862</strain>
    </source>
</reference>
<keyword evidence="4" id="KW-1185">Reference proteome</keyword>